<keyword evidence="8" id="KW-0732">Signal</keyword>
<evidence type="ECO:0000256" key="1">
    <source>
        <dbReference type="ARBA" id="ARBA00004571"/>
    </source>
</evidence>
<keyword evidence="6 7" id="KW-0998">Cell outer membrane</keyword>
<dbReference type="NCBIfam" id="TIGR04057">
    <property type="entry name" value="SusC_RagA_signa"/>
    <property type="match status" value="1"/>
</dbReference>
<evidence type="ECO:0000256" key="2">
    <source>
        <dbReference type="ARBA" id="ARBA00022448"/>
    </source>
</evidence>
<organism evidence="10 11">
    <name type="scientific">Bacteroides cellulosilyticus</name>
    <dbReference type="NCBI Taxonomy" id="246787"/>
    <lineage>
        <taxon>Bacteria</taxon>
        <taxon>Pseudomonadati</taxon>
        <taxon>Bacteroidota</taxon>
        <taxon>Bacteroidia</taxon>
        <taxon>Bacteroidales</taxon>
        <taxon>Bacteroidaceae</taxon>
        <taxon>Bacteroides</taxon>
    </lineage>
</organism>
<dbReference type="Proteomes" id="UP000283341">
    <property type="component" value="Unassembled WGS sequence"/>
</dbReference>
<feature type="chain" id="PRO_5019277612" evidence="8">
    <location>
        <begin position="26"/>
        <end position="1104"/>
    </location>
</feature>
<feature type="domain" description="TonB-dependent receptor plug" evidence="9">
    <location>
        <begin position="202"/>
        <end position="310"/>
    </location>
</feature>
<sequence>MNNRKSILCLFLLFLLSLGSLSVNAQTVSKVFKEQTLKTVLKEIESQTGLSIIYQKNEINENKKVNATFENTPVVEALSSILDKSLEVNLRNKMIVISKKEQTSSGDSLKKRTITGKVVDDKGESVIGASIAVQGTTLGTITNLDGEYTLANVPENSEVTVSFIGYKTLIFKTNDKTLSKITLKEDTEMLDEVVVVGYGTVKKRDLTGSISSVNAQKIADVPVTSVVEALQGRSPGVVVSNTSWEPGSEPSIFVRGKRSITASNGPLYVVDGIPITGGVSEISPADIESMEILKDASATAIYGSRGANGVIIITTKQGKEGKTKVDYNGYVGFQTIQNKLDMMNGAEYAEYTREAYRNSTGKNKYLSDVPNKEQDMLLPMFSQDAYVLESVLMGYDENGNYDPSKVRSNDWFDAVTRQGFLTEHQLNIRGGGAKTSFMASATYNKVDGVVKDQSYQRYSVRLNLSHTINKYIKIGGQTQYSFSEKQRGSNMISDNYMYRITPLGSLYEKDGSLTQKIGGDELMYNPLYNLVDGAVDRPLKTSRFLGSYFLDVTFPIKGLTFRSNLGIDARTQQDYEFYSAATTERQFGSSYVKSSMTKYSMFTWENFFTYKRDFGTKHSLGVTLLQSVQQDLRESLNASAEDISADVLKYYDLGAGSIIDGIGSGYRKWTMASFMGRVNYNYLGRYLLTVSARYDGSSRLADGHKWVLFPSAALAWRISDEKFMKNIKWLDNLKLRVGYGKTGNSSVDPYQTRGTLSKVYYVYNNGKDEVLGYAPKKMANKLLTWETTEQYNLGLDFGFLKNRINGSIDLYLQKTYDLLLERQLPVVSGFSNIVSNIGRTQNKGIEISLNTRNVVTKNFEWTTDLTFTAGREEIVELYNGKVDDPGSGWFIGEPIDVYYNYKKIGIWQDTPEDLAEMEKFNANGANFKPGTIRLWDNGDYKITEEDKQIIGTKRPKFVASMVNSFRYRDFDFSLFLYGSQGGMLKNDISIMEKPGRANSVRLDYWTPNNPTNAYPRPSVDMERPDYINTTYYENASFLRVRNITLGYTLPKALTSKWSIDKLRFYVTANNPLIFTNFSGIDPEGATGNTSPSYSSWMFGLNLSL</sequence>
<protein>
    <submittedName>
        <fullName evidence="10">SusC/RagA family TonB-linked outer membrane protein</fullName>
    </submittedName>
</protein>
<dbReference type="InterPro" id="IPR023996">
    <property type="entry name" value="TonB-dep_OMP_SusC/RagA"/>
</dbReference>
<dbReference type="InterPro" id="IPR039426">
    <property type="entry name" value="TonB-dep_rcpt-like"/>
</dbReference>
<evidence type="ECO:0000256" key="7">
    <source>
        <dbReference type="PROSITE-ProRule" id="PRU01360"/>
    </source>
</evidence>
<evidence type="ECO:0000256" key="3">
    <source>
        <dbReference type="ARBA" id="ARBA00022452"/>
    </source>
</evidence>
<dbReference type="RefSeq" id="WP_118403847.1">
    <property type="nucleotide sequence ID" value="NZ_JADNFX010000049.1"/>
</dbReference>
<dbReference type="InterPro" id="IPR008969">
    <property type="entry name" value="CarboxyPept-like_regulatory"/>
</dbReference>
<gene>
    <name evidence="10" type="ORF">DWX97_24080</name>
</gene>
<accession>A0A412I607</accession>
<dbReference type="SUPFAM" id="SSF56935">
    <property type="entry name" value="Porins"/>
    <property type="match status" value="1"/>
</dbReference>
<keyword evidence="2 7" id="KW-0813">Transport</keyword>
<dbReference type="EMBL" id="QRVJ01000037">
    <property type="protein sequence ID" value="RGS32216.1"/>
    <property type="molecule type" value="Genomic_DNA"/>
</dbReference>
<name>A0A412I607_9BACE</name>
<keyword evidence="3 7" id="KW-1134">Transmembrane beta strand</keyword>
<evidence type="ECO:0000256" key="5">
    <source>
        <dbReference type="ARBA" id="ARBA00023136"/>
    </source>
</evidence>
<dbReference type="InterPro" id="IPR012910">
    <property type="entry name" value="Plug_dom"/>
</dbReference>
<dbReference type="InterPro" id="IPR023997">
    <property type="entry name" value="TonB-dep_OMP_SusC/RagA_CS"/>
</dbReference>
<evidence type="ECO:0000313" key="11">
    <source>
        <dbReference type="Proteomes" id="UP000283341"/>
    </source>
</evidence>
<dbReference type="InterPro" id="IPR037066">
    <property type="entry name" value="Plug_dom_sf"/>
</dbReference>
<dbReference type="Pfam" id="PF07715">
    <property type="entry name" value="Plug"/>
    <property type="match status" value="1"/>
</dbReference>
<feature type="signal peptide" evidence="8">
    <location>
        <begin position="1"/>
        <end position="25"/>
    </location>
</feature>
<dbReference type="NCBIfam" id="TIGR04056">
    <property type="entry name" value="OMP_RagA_SusC"/>
    <property type="match status" value="1"/>
</dbReference>
<dbReference type="SUPFAM" id="SSF49464">
    <property type="entry name" value="Carboxypeptidase regulatory domain-like"/>
    <property type="match status" value="1"/>
</dbReference>
<evidence type="ECO:0000256" key="4">
    <source>
        <dbReference type="ARBA" id="ARBA00022692"/>
    </source>
</evidence>
<dbReference type="FunFam" id="2.170.130.10:FF:000008">
    <property type="entry name" value="SusC/RagA family TonB-linked outer membrane protein"/>
    <property type="match status" value="1"/>
</dbReference>
<dbReference type="PROSITE" id="PS52016">
    <property type="entry name" value="TONB_DEPENDENT_REC_3"/>
    <property type="match status" value="1"/>
</dbReference>
<reference evidence="10 11" key="1">
    <citation type="submission" date="2018-08" db="EMBL/GenBank/DDBJ databases">
        <title>A genome reference for cultivated species of the human gut microbiota.</title>
        <authorList>
            <person name="Zou Y."/>
            <person name="Xue W."/>
            <person name="Luo G."/>
        </authorList>
    </citation>
    <scope>NUCLEOTIDE SEQUENCE [LARGE SCALE GENOMIC DNA]</scope>
    <source>
        <strain evidence="10 11">AF22-3AC</strain>
    </source>
</reference>
<comment type="caution">
    <text evidence="10">The sequence shown here is derived from an EMBL/GenBank/DDBJ whole genome shotgun (WGS) entry which is preliminary data.</text>
</comment>
<comment type="subcellular location">
    <subcellularLocation>
        <location evidence="1 7">Cell outer membrane</location>
        <topology evidence="1 7">Multi-pass membrane protein</topology>
    </subcellularLocation>
</comment>
<dbReference type="Pfam" id="PF13715">
    <property type="entry name" value="CarbopepD_reg_2"/>
    <property type="match status" value="1"/>
</dbReference>
<evidence type="ECO:0000256" key="6">
    <source>
        <dbReference type="ARBA" id="ARBA00023237"/>
    </source>
</evidence>
<dbReference type="InterPro" id="IPR036942">
    <property type="entry name" value="Beta-barrel_TonB_sf"/>
</dbReference>
<dbReference type="GO" id="GO:0009279">
    <property type="term" value="C:cell outer membrane"/>
    <property type="evidence" value="ECO:0007669"/>
    <property type="project" value="UniProtKB-SubCell"/>
</dbReference>
<dbReference type="Gene3D" id="3.55.50.30">
    <property type="match status" value="1"/>
</dbReference>
<dbReference type="Gene3D" id="2.40.170.20">
    <property type="entry name" value="TonB-dependent receptor, beta-barrel domain"/>
    <property type="match status" value="1"/>
</dbReference>
<evidence type="ECO:0000259" key="9">
    <source>
        <dbReference type="Pfam" id="PF07715"/>
    </source>
</evidence>
<keyword evidence="5 7" id="KW-0472">Membrane</keyword>
<evidence type="ECO:0000256" key="8">
    <source>
        <dbReference type="SAM" id="SignalP"/>
    </source>
</evidence>
<proteinExistence type="inferred from homology"/>
<keyword evidence="4 7" id="KW-0812">Transmembrane</keyword>
<dbReference type="Gene3D" id="2.60.40.1120">
    <property type="entry name" value="Carboxypeptidase-like, regulatory domain"/>
    <property type="match status" value="1"/>
</dbReference>
<comment type="similarity">
    <text evidence="7">Belongs to the TonB-dependent receptor family.</text>
</comment>
<dbReference type="AlphaFoldDB" id="A0A412I607"/>
<dbReference type="Gene3D" id="2.170.130.10">
    <property type="entry name" value="TonB-dependent receptor, plug domain"/>
    <property type="match status" value="1"/>
</dbReference>
<evidence type="ECO:0000313" key="10">
    <source>
        <dbReference type="EMBL" id="RGS32216.1"/>
    </source>
</evidence>